<evidence type="ECO:0000313" key="2">
    <source>
        <dbReference type="Proteomes" id="UP000236379"/>
    </source>
</evidence>
<gene>
    <name evidence="1" type="ORF">CVO96_11225</name>
</gene>
<dbReference type="EMBL" id="PPPD01000001">
    <property type="protein sequence ID" value="PNY81869.1"/>
    <property type="molecule type" value="Genomic_DNA"/>
</dbReference>
<name>A0A2K3UZA8_9DEIO</name>
<protein>
    <recommendedName>
        <fullName evidence="3">BioF2-like acetyltransferase domain-containing protein</fullName>
    </recommendedName>
</protein>
<evidence type="ECO:0000313" key="1">
    <source>
        <dbReference type="EMBL" id="PNY81869.1"/>
    </source>
</evidence>
<dbReference type="AlphaFoldDB" id="A0A2K3UZA8"/>
<organism evidence="1 2">
    <name type="scientific">Deinococcus koreensis</name>
    <dbReference type="NCBI Taxonomy" id="2054903"/>
    <lineage>
        <taxon>Bacteria</taxon>
        <taxon>Thermotogati</taxon>
        <taxon>Deinococcota</taxon>
        <taxon>Deinococci</taxon>
        <taxon>Deinococcales</taxon>
        <taxon>Deinococcaceae</taxon>
        <taxon>Deinococcus</taxon>
    </lineage>
</organism>
<comment type="caution">
    <text evidence="1">The sequence shown here is derived from an EMBL/GenBank/DDBJ whole genome shotgun (WGS) entry which is preliminary data.</text>
</comment>
<evidence type="ECO:0008006" key="3">
    <source>
        <dbReference type="Google" id="ProtNLM"/>
    </source>
</evidence>
<accession>A0A2K3UZA8</accession>
<proteinExistence type="predicted"/>
<reference evidence="1 2" key="1">
    <citation type="submission" date="2018-01" db="EMBL/GenBank/DDBJ databases">
        <title>Deinococcus koreensis sp. nov., a radiation-resistant bacterium isolated from river water.</title>
        <authorList>
            <person name="Choi A."/>
        </authorList>
    </citation>
    <scope>NUCLEOTIDE SEQUENCE [LARGE SCALE GENOMIC DNA]</scope>
    <source>
        <strain evidence="1 2">SJW1-2</strain>
    </source>
</reference>
<keyword evidence="2" id="KW-1185">Reference proteome</keyword>
<dbReference type="RefSeq" id="WP_103312310.1">
    <property type="nucleotide sequence ID" value="NZ_PPPD01000001.1"/>
</dbReference>
<dbReference type="Proteomes" id="UP000236379">
    <property type="component" value="Unassembled WGS sequence"/>
</dbReference>
<sequence length="253" mass="28648">MIHTRKTSALVPYSVVWFPEARDVAEVANLRSPLTMIRQGSPEFMERYGHRVVHRRSFCTAVADLTLSEDQLMARLSRTCRYGVRQALKTEHEFSVALPSELPQARRLIDEFNIEKFGHPVSEANWALTERSGCISQITVEGQVVSANTHLIDGIRRARALYGATAARSGGAFNPRLISELNRALIWFDMLYFRSLGIRLYDAGGLFDDPQHPSRGIDEFKLSFGMDRRYEYHALTSPYVLARQGMRLLGKGA</sequence>
<dbReference type="Gene3D" id="3.40.630.30">
    <property type="match status" value="1"/>
</dbReference>
<dbReference type="InterPro" id="IPR016181">
    <property type="entry name" value="Acyl_CoA_acyltransferase"/>
</dbReference>
<dbReference type="OrthoDB" id="5622654at2"/>
<dbReference type="SUPFAM" id="SSF55729">
    <property type="entry name" value="Acyl-CoA N-acyltransferases (Nat)"/>
    <property type="match status" value="1"/>
</dbReference>